<keyword evidence="2" id="KW-1185">Reference proteome</keyword>
<dbReference type="KEGG" id="ami:Amir_6016"/>
<evidence type="ECO:0000313" key="2">
    <source>
        <dbReference type="Proteomes" id="UP000002213"/>
    </source>
</evidence>
<proteinExistence type="predicted"/>
<organism evidence="1 2">
    <name type="scientific">Actinosynnema mirum (strain ATCC 29888 / DSM 43827 / JCM 3225 / NBRC 14064 / NCIMB 13271 / NRRL B-12336 / IMRU 3971 / 101)</name>
    <dbReference type="NCBI Taxonomy" id="446462"/>
    <lineage>
        <taxon>Bacteria</taxon>
        <taxon>Bacillati</taxon>
        <taxon>Actinomycetota</taxon>
        <taxon>Actinomycetes</taxon>
        <taxon>Pseudonocardiales</taxon>
        <taxon>Pseudonocardiaceae</taxon>
        <taxon>Actinosynnema</taxon>
    </lineage>
</organism>
<dbReference type="EMBL" id="CP001630">
    <property type="protein sequence ID" value="ACU39823.1"/>
    <property type="molecule type" value="Genomic_DNA"/>
</dbReference>
<dbReference type="AlphaFoldDB" id="C6WG59"/>
<accession>C6WG59</accession>
<evidence type="ECO:0000313" key="1">
    <source>
        <dbReference type="EMBL" id="ACU39823.1"/>
    </source>
</evidence>
<name>C6WG59_ACTMD</name>
<dbReference type="HOGENOM" id="CLU_3264506_0_0_11"/>
<gene>
    <name evidence="1" type="ordered locus">Amir_6016</name>
</gene>
<reference evidence="1 2" key="1">
    <citation type="journal article" date="2009" name="Stand. Genomic Sci.">
        <title>Complete genome sequence of Actinosynnema mirum type strain (101).</title>
        <authorList>
            <person name="Land M."/>
            <person name="Lapidus A."/>
            <person name="Mayilraj S."/>
            <person name="Chen F."/>
            <person name="Copeland A."/>
            <person name="Del Rio T.G."/>
            <person name="Nolan M."/>
            <person name="Lucas S."/>
            <person name="Tice H."/>
            <person name="Cheng J.F."/>
            <person name="Chertkov O."/>
            <person name="Bruce D."/>
            <person name="Goodwin L."/>
            <person name="Pitluck S."/>
            <person name="Rohde M."/>
            <person name="Goker M."/>
            <person name="Pati A."/>
            <person name="Ivanova N."/>
            <person name="Mavromatis K."/>
            <person name="Chen A."/>
            <person name="Palaniappan K."/>
            <person name="Hauser L."/>
            <person name="Chang Y.J."/>
            <person name="Jeffries C.C."/>
            <person name="Brettin T."/>
            <person name="Detter J.C."/>
            <person name="Han C."/>
            <person name="Chain P."/>
            <person name="Tindall B.J."/>
            <person name="Bristow J."/>
            <person name="Eisen J.A."/>
            <person name="Markowitz V."/>
            <person name="Hugenholtz P."/>
            <person name="Kyrpides N.C."/>
            <person name="Klenk H.P."/>
        </authorList>
    </citation>
    <scope>NUCLEOTIDE SEQUENCE [LARGE SCALE GENOMIC DNA]</scope>
    <source>
        <strain evidence="2">ATCC 29888 / DSM 43827 / JCM 3225 / NBRC 14064 / NCIMB 13271 / NRRL B-12336 / IMRU 3971 / 101</strain>
    </source>
</reference>
<protein>
    <submittedName>
        <fullName evidence="1">Uncharacterized protein</fullName>
    </submittedName>
</protein>
<dbReference type="Proteomes" id="UP000002213">
    <property type="component" value="Chromosome"/>
</dbReference>
<sequence length="41" mass="4502">MRVVALTVFPGNGQMRRIKPVNGRFGHPFGFPPDVRKAGPP</sequence>